<keyword evidence="1" id="KW-0614">Plasmid</keyword>
<sequence length="91" mass="10158">MARVSFRSALHRAPCESRQPDGMQSMSVDVFACAFRAVKGAQLNLVDLVLTYRKLVGKPSVTEVHPLDMRLPRREPGNMTPLQTFGWEVAS</sequence>
<dbReference type="HOGENOM" id="CLU_2424814_0_0_5"/>
<gene>
    <name evidence="1" type="ORF">RGR602_PC00923</name>
</gene>
<dbReference type="EMBL" id="CP006880">
    <property type="protein sequence ID" value="AJD44956.1"/>
    <property type="molecule type" value="Genomic_DNA"/>
</dbReference>
<dbReference type="AlphaFoldDB" id="A0A0B4XCY6"/>
<evidence type="ECO:0000313" key="2">
    <source>
        <dbReference type="Proteomes" id="UP000031368"/>
    </source>
</evidence>
<dbReference type="KEGG" id="rga:RGR602_PC00923"/>
<proteinExistence type="predicted"/>
<evidence type="ECO:0000313" key="1">
    <source>
        <dbReference type="EMBL" id="AJD44956.1"/>
    </source>
</evidence>
<protein>
    <submittedName>
        <fullName evidence="1">Uncharacterized protein</fullName>
    </submittedName>
</protein>
<reference evidence="1 2" key="1">
    <citation type="submission" date="2013-11" db="EMBL/GenBank/DDBJ databases">
        <title>Complete genome sequence of Rhizobium gallicum bv. gallicum R602.</title>
        <authorList>
            <person name="Bustos P."/>
            <person name="Santamaria R.I."/>
            <person name="Lozano L."/>
            <person name="Acosta J.L."/>
            <person name="Ormeno-Orrillo E."/>
            <person name="Rogel M.A."/>
            <person name="Romero D."/>
            <person name="Cevallos M.A."/>
            <person name="Martinez-Romero E."/>
            <person name="Gonzalez V."/>
        </authorList>
    </citation>
    <scope>NUCLEOTIDE SEQUENCE [LARGE SCALE GENOMIC DNA]</scope>
    <source>
        <strain evidence="1 2">R602</strain>
        <plasmid evidence="1 2">pRgalR602c</plasmid>
    </source>
</reference>
<geneLocation type="plasmid" evidence="1 2">
    <name>pRgalR602c</name>
</geneLocation>
<keyword evidence="2" id="KW-1185">Reference proteome</keyword>
<organism evidence="1 2">
    <name type="scientific">Rhizobium gallicum bv. gallicum R602sp</name>
    <dbReference type="NCBI Taxonomy" id="1041138"/>
    <lineage>
        <taxon>Bacteria</taxon>
        <taxon>Pseudomonadati</taxon>
        <taxon>Pseudomonadota</taxon>
        <taxon>Alphaproteobacteria</taxon>
        <taxon>Hyphomicrobiales</taxon>
        <taxon>Rhizobiaceae</taxon>
        <taxon>Rhizobium/Agrobacterium group</taxon>
        <taxon>Rhizobium</taxon>
    </lineage>
</organism>
<dbReference type="Proteomes" id="UP000031368">
    <property type="component" value="Plasmid pRgalR602c"/>
</dbReference>
<name>A0A0B4XCY6_9HYPH</name>
<accession>A0A0B4XCY6</accession>